<keyword evidence="5" id="KW-1185">Reference proteome</keyword>
<accession>A0A433V7J8</accession>
<dbReference type="InterPro" id="IPR050680">
    <property type="entry name" value="YpeA/RimI_acetyltransf"/>
</dbReference>
<dbReference type="PANTHER" id="PTHR43420:SF12">
    <property type="entry name" value="N-ACETYLTRANSFERASE DOMAIN-CONTAINING PROTEIN"/>
    <property type="match status" value="1"/>
</dbReference>
<evidence type="ECO:0000256" key="1">
    <source>
        <dbReference type="ARBA" id="ARBA00022679"/>
    </source>
</evidence>
<dbReference type="CDD" id="cd04301">
    <property type="entry name" value="NAT_SF"/>
    <property type="match status" value="1"/>
</dbReference>
<proteinExistence type="predicted"/>
<dbReference type="OrthoDB" id="9787920at2"/>
<dbReference type="GO" id="GO:0016747">
    <property type="term" value="F:acyltransferase activity, transferring groups other than amino-acyl groups"/>
    <property type="evidence" value="ECO:0007669"/>
    <property type="project" value="InterPro"/>
</dbReference>
<reference evidence="4" key="2">
    <citation type="journal article" date="2019" name="Genome Biol. Evol.">
        <title>Day and night: Metabolic profiles and evolutionary relationships of six axenic non-marine cyanobacteria.</title>
        <authorList>
            <person name="Will S.E."/>
            <person name="Henke P."/>
            <person name="Boedeker C."/>
            <person name="Huang S."/>
            <person name="Brinkmann H."/>
            <person name="Rohde M."/>
            <person name="Jarek M."/>
            <person name="Friedl T."/>
            <person name="Seufert S."/>
            <person name="Schumacher M."/>
            <person name="Overmann J."/>
            <person name="Neumann-Schaal M."/>
            <person name="Petersen J."/>
        </authorList>
    </citation>
    <scope>NUCLEOTIDE SEQUENCE [LARGE SCALE GENOMIC DNA]</scope>
    <source>
        <strain evidence="4">PCC 7102</strain>
    </source>
</reference>
<evidence type="ECO:0000259" key="3">
    <source>
        <dbReference type="PROSITE" id="PS51186"/>
    </source>
</evidence>
<feature type="domain" description="N-acetyltransferase" evidence="3">
    <location>
        <begin position="1"/>
        <end position="141"/>
    </location>
</feature>
<dbReference type="SUPFAM" id="SSF55729">
    <property type="entry name" value="Acyl-CoA N-acyltransferases (Nat)"/>
    <property type="match status" value="1"/>
</dbReference>
<protein>
    <submittedName>
        <fullName evidence="4">N-acetyltransferase</fullName>
    </submittedName>
</protein>
<reference evidence="4" key="1">
    <citation type="submission" date="2018-12" db="EMBL/GenBank/DDBJ databases">
        <authorList>
            <person name="Will S."/>
            <person name="Neumann-Schaal M."/>
            <person name="Henke P."/>
        </authorList>
    </citation>
    <scope>NUCLEOTIDE SEQUENCE</scope>
    <source>
        <strain evidence="4">PCC 7102</strain>
    </source>
</reference>
<keyword evidence="1 4" id="KW-0808">Transferase</keyword>
<dbReference type="AlphaFoldDB" id="A0A433V7J8"/>
<dbReference type="Gene3D" id="3.40.630.30">
    <property type="match status" value="1"/>
</dbReference>
<name>A0A433V7J8_9CYAN</name>
<dbReference type="Pfam" id="PF00583">
    <property type="entry name" value="Acetyltransf_1"/>
    <property type="match status" value="1"/>
</dbReference>
<dbReference type="PROSITE" id="PS51186">
    <property type="entry name" value="GNAT"/>
    <property type="match status" value="1"/>
</dbReference>
<sequence length="141" mass="16415">MSQKCAIVFEEKPDSVFTDAIQEGINQFNQEQAGDYNYKKLCLSLRDAEQKIVGGLVGETYWECFYIELFWISEPYRKDGYGSTILQMAEDEARSRGVKQVFLNTFSFQASDFYQKYGYRVFGELPNFPPGHKCYFLTKNL</sequence>
<dbReference type="InterPro" id="IPR000182">
    <property type="entry name" value="GNAT_dom"/>
</dbReference>
<comment type="caution">
    <text evidence="4">The sequence shown here is derived from an EMBL/GenBank/DDBJ whole genome shotgun (WGS) entry which is preliminary data.</text>
</comment>
<gene>
    <name evidence="4" type="ORF">DSM106972_061260</name>
</gene>
<dbReference type="InterPro" id="IPR016181">
    <property type="entry name" value="Acyl_CoA_acyltransferase"/>
</dbReference>
<dbReference type="EMBL" id="RSCL01000017">
    <property type="protein sequence ID" value="RUT02051.1"/>
    <property type="molecule type" value="Genomic_DNA"/>
</dbReference>
<evidence type="ECO:0000313" key="5">
    <source>
        <dbReference type="Proteomes" id="UP000271624"/>
    </source>
</evidence>
<dbReference type="PANTHER" id="PTHR43420">
    <property type="entry name" value="ACETYLTRANSFERASE"/>
    <property type="match status" value="1"/>
</dbReference>
<evidence type="ECO:0000256" key="2">
    <source>
        <dbReference type="ARBA" id="ARBA00023315"/>
    </source>
</evidence>
<organism evidence="4 5">
    <name type="scientific">Dulcicalothrix desertica PCC 7102</name>
    <dbReference type="NCBI Taxonomy" id="232991"/>
    <lineage>
        <taxon>Bacteria</taxon>
        <taxon>Bacillati</taxon>
        <taxon>Cyanobacteriota</taxon>
        <taxon>Cyanophyceae</taxon>
        <taxon>Nostocales</taxon>
        <taxon>Calotrichaceae</taxon>
        <taxon>Dulcicalothrix</taxon>
    </lineage>
</organism>
<evidence type="ECO:0000313" key="4">
    <source>
        <dbReference type="EMBL" id="RUT02051.1"/>
    </source>
</evidence>
<dbReference type="RefSeq" id="WP_127084352.1">
    <property type="nucleotide sequence ID" value="NZ_RSCL01000017.1"/>
</dbReference>
<keyword evidence="2" id="KW-0012">Acyltransferase</keyword>
<dbReference type="Proteomes" id="UP000271624">
    <property type="component" value="Unassembled WGS sequence"/>
</dbReference>